<feature type="compositionally biased region" description="Polar residues" evidence="1">
    <location>
        <begin position="106"/>
        <end position="117"/>
    </location>
</feature>
<accession>A0ABQ7Y2U8</accession>
<name>A0ABQ7Y2U8_BRANA</name>
<keyword evidence="4" id="KW-1185">Reference proteome</keyword>
<feature type="compositionally biased region" description="Basic and acidic residues" evidence="1">
    <location>
        <begin position="25"/>
        <end position="35"/>
    </location>
</feature>
<feature type="region of interest" description="Disordered" evidence="1">
    <location>
        <begin position="238"/>
        <end position="297"/>
    </location>
</feature>
<feature type="region of interest" description="Disordered" evidence="1">
    <location>
        <begin position="1"/>
        <end position="185"/>
    </location>
</feature>
<feature type="compositionally biased region" description="Basic and acidic residues" evidence="1">
    <location>
        <begin position="253"/>
        <end position="270"/>
    </location>
</feature>
<dbReference type="EMBL" id="JAGKQM010000019">
    <property type="protein sequence ID" value="KAH0861644.1"/>
    <property type="molecule type" value="Genomic_DNA"/>
</dbReference>
<evidence type="ECO:0000313" key="4">
    <source>
        <dbReference type="Proteomes" id="UP000824890"/>
    </source>
</evidence>
<feature type="non-terminal residue" evidence="2">
    <location>
        <position position="1"/>
    </location>
</feature>
<dbReference type="EMBL" id="JAGKQM010000019">
    <property type="protein sequence ID" value="KAH0861643.1"/>
    <property type="molecule type" value="Genomic_DNA"/>
</dbReference>
<gene>
    <name evidence="2" type="ORF">HID58_089904</name>
    <name evidence="3" type="ORF">HID58_089905</name>
</gene>
<comment type="caution">
    <text evidence="2">The sequence shown here is derived from an EMBL/GenBank/DDBJ whole genome shotgun (WGS) entry which is preliminary data.</text>
</comment>
<organism evidence="2 4">
    <name type="scientific">Brassica napus</name>
    <name type="common">Rape</name>
    <dbReference type="NCBI Taxonomy" id="3708"/>
    <lineage>
        <taxon>Eukaryota</taxon>
        <taxon>Viridiplantae</taxon>
        <taxon>Streptophyta</taxon>
        <taxon>Embryophyta</taxon>
        <taxon>Tracheophyta</taxon>
        <taxon>Spermatophyta</taxon>
        <taxon>Magnoliopsida</taxon>
        <taxon>eudicotyledons</taxon>
        <taxon>Gunneridae</taxon>
        <taxon>Pentapetalae</taxon>
        <taxon>rosids</taxon>
        <taxon>malvids</taxon>
        <taxon>Brassicales</taxon>
        <taxon>Brassicaceae</taxon>
        <taxon>Brassiceae</taxon>
        <taxon>Brassica</taxon>
    </lineage>
</organism>
<evidence type="ECO:0000313" key="2">
    <source>
        <dbReference type="EMBL" id="KAH0861643.1"/>
    </source>
</evidence>
<evidence type="ECO:0000313" key="3">
    <source>
        <dbReference type="EMBL" id="KAH0861644.1"/>
    </source>
</evidence>
<evidence type="ECO:0000256" key="1">
    <source>
        <dbReference type="SAM" id="MobiDB-lite"/>
    </source>
</evidence>
<sequence>QAERKYSRTYQRPQTAGARWPNYRGPEERGPHDSSRGVSPRHSSDKSSGFEENRRRYDDRSIHRSRTPIYSRKSPSNRSLQERDTPRLSERGGEPHTKNSKEDKSSPSIEASSNSKRSPPKELALVRRSSLASRLSDPLTQKSTSGERVPAKERLSVHTQRTSTPDLRDSLSGSKRRHEDGEIHMEENVLPVNNIINITRPSSSTVFESGRLGPGDRSPIRTLSEDRIHVSLRLGSLGSETTSEGTDISDLPDLSKAEGKKKLTKPQDRKRVARSPVQGVSLKKRRVTKSKESPRRKLMMDAIVAGGRGLSDTLQYHPLVP</sequence>
<reference evidence="2 4" key="1">
    <citation type="submission" date="2021-05" db="EMBL/GenBank/DDBJ databases">
        <title>Genome Assembly of Synthetic Allotetraploid Brassica napus Reveals Homoeologous Exchanges between Subgenomes.</title>
        <authorList>
            <person name="Davis J.T."/>
        </authorList>
    </citation>
    <scope>NUCLEOTIDE SEQUENCE [LARGE SCALE GENOMIC DNA]</scope>
    <source>
        <strain evidence="4">cv. Da-Ae</strain>
        <tissue evidence="2">Seedling</tissue>
    </source>
</reference>
<feature type="compositionally biased region" description="Basic and acidic residues" evidence="1">
    <location>
        <begin position="80"/>
        <end position="105"/>
    </location>
</feature>
<feature type="compositionally biased region" description="Basic and acidic residues" evidence="1">
    <location>
        <begin position="42"/>
        <end position="62"/>
    </location>
</feature>
<dbReference type="Proteomes" id="UP000824890">
    <property type="component" value="Unassembled WGS sequence"/>
</dbReference>
<feature type="compositionally biased region" description="Low complexity" evidence="1">
    <location>
        <begin position="126"/>
        <end position="136"/>
    </location>
</feature>
<proteinExistence type="predicted"/>
<protein>
    <submittedName>
        <fullName evidence="2">Uncharacterized protein</fullName>
    </submittedName>
</protein>